<feature type="domain" description="DUF4200" evidence="5">
    <location>
        <begin position="126"/>
        <end position="244"/>
    </location>
</feature>
<dbReference type="Pfam" id="PF13863">
    <property type="entry name" value="DUF4200"/>
    <property type="match status" value="1"/>
</dbReference>
<feature type="coiled-coil region" evidence="3">
    <location>
        <begin position="140"/>
        <end position="181"/>
    </location>
</feature>
<evidence type="ECO:0000259" key="5">
    <source>
        <dbReference type="Pfam" id="PF13863"/>
    </source>
</evidence>
<keyword evidence="7" id="KW-1185">Reference proteome</keyword>
<gene>
    <name evidence="6" type="primary">CFAP100</name>
</gene>
<reference evidence="6" key="2">
    <citation type="submission" date="2025-08" db="UniProtKB">
        <authorList>
            <consortium name="Ensembl"/>
        </authorList>
    </citation>
    <scope>IDENTIFICATION</scope>
</reference>
<feature type="region of interest" description="Disordered" evidence="4">
    <location>
        <begin position="258"/>
        <end position="277"/>
    </location>
</feature>
<dbReference type="Proteomes" id="UP000472268">
    <property type="component" value="Chromosome 12"/>
</dbReference>
<keyword evidence="1 3" id="KW-0175">Coiled coil</keyword>
<evidence type="ECO:0000256" key="1">
    <source>
        <dbReference type="ARBA" id="ARBA00023054"/>
    </source>
</evidence>
<dbReference type="OrthoDB" id="10264063at2759"/>
<protein>
    <submittedName>
        <fullName evidence="6">Cilia and flagella associated protein 100</fullName>
    </submittedName>
</protein>
<keyword evidence="2" id="KW-0969">Cilium</keyword>
<dbReference type="InterPro" id="IPR051147">
    <property type="entry name" value="CFAP_domain-containing"/>
</dbReference>
<dbReference type="InterPro" id="IPR025252">
    <property type="entry name" value="DUF4200"/>
</dbReference>
<evidence type="ECO:0000256" key="3">
    <source>
        <dbReference type="SAM" id="Coils"/>
    </source>
</evidence>
<feature type="compositionally biased region" description="Basic and acidic residues" evidence="4">
    <location>
        <begin position="259"/>
        <end position="272"/>
    </location>
</feature>
<feature type="coiled-coil region" evidence="3">
    <location>
        <begin position="367"/>
        <end position="412"/>
    </location>
</feature>
<dbReference type="PANTHER" id="PTHR21683">
    <property type="entry name" value="COILED-COIL DOMAIN-CONTAINING PROTEIN 42 LIKE-2-LIKE-RELATED"/>
    <property type="match status" value="1"/>
</dbReference>
<dbReference type="AlphaFoldDB" id="A0A673UH50"/>
<proteinExistence type="predicted"/>
<feature type="coiled-coil region" evidence="3">
    <location>
        <begin position="481"/>
        <end position="518"/>
    </location>
</feature>
<accession>A0A673UH50</accession>
<reference evidence="6" key="3">
    <citation type="submission" date="2025-09" db="UniProtKB">
        <authorList>
            <consortium name="Ensembl"/>
        </authorList>
    </citation>
    <scope>IDENTIFICATION</scope>
</reference>
<dbReference type="CTD" id="348807"/>
<evidence type="ECO:0000313" key="7">
    <source>
        <dbReference type="Proteomes" id="UP000472268"/>
    </source>
</evidence>
<evidence type="ECO:0000256" key="2">
    <source>
        <dbReference type="ARBA" id="ARBA00023069"/>
    </source>
</evidence>
<name>A0A673UH50_SURSU</name>
<evidence type="ECO:0000313" key="6">
    <source>
        <dbReference type="Ensembl" id="ENSSSUP00005020607.1"/>
    </source>
</evidence>
<feature type="compositionally biased region" description="Polar residues" evidence="4">
    <location>
        <begin position="313"/>
        <end position="322"/>
    </location>
</feature>
<dbReference type="GO" id="GO:0036064">
    <property type="term" value="C:ciliary basal body"/>
    <property type="evidence" value="ECO:0007669"/>
    <property type="project" value="TreeGrafter"/>
</dbReference>
<dbReference type="OMA" id="AWKLSMT"/>
<sequence length="562" mass="66278">MSKTLSTRISKKMTYNMPKIAPDHAVNPFHLSGDLDFFALRDQEWYKSRLERERKKTLPLHLKTTYSSEASAKDRGLLRELQRGEEMQDQEVRAEAERLRSFHHNTAWKLATTKEKKMEPDNLHQYINRKRQIFRLQYAMDMKQKEIQGLELLMTEEEEKLEQAERALENDASRFEEFLRETDQSSMQALKSVEMEAKAKVQKITEIQNLTTQMNHIKSEIAKFEDTLQHYKVYRDFLYKVSPKEWLEEKKKKRLALQKAKEVPKAPAEDKGGQGPKKFKKFLDMARLGHIMSSTVSLRKKSQPSLYSDLGSKRSSSMSTATEDLDSDGEESELYFTEPQQLLDIFRMLEEQNLSLIQNTQDMDETLEDLNHTLKNTQIRMEREVNQLKQLINILMMSIAREEEKISELQLKARVFHFGEYKGTQEDKLLEGLNRKVLEVYRHCPGIQSESNPGTVQMLTIIEHYLNELLENLEHVPQVIIEQAEAAREKERRMKAREEKILMQKQLQEERLQRAQARALAEIKKKRGRRLMHRSQLPDLKSKEPEDMLMDKDKEEQLLFFT</sequence>
<dbReference type="RefSeq" id="XP_029774843.1">
    <property type="nucleotide sequence ID" value="XM_029918983.1"/>
</dbReference>
<keyword evidence="2" id="KW-0966">Cell projection</keyword>
<dbReference type="PANTHER" id="PTHR21683:SF5">
    <property type="entry name" value="CILIA- AND FLAGELLA-ASSOCIATED PROTEIN 100"/>
    <property type="match status" value="1"/>
</dbReference>
<dbReference type="Ensembl" id="ENSSSUT00005023564.1">
    <property type="protein sequence ID" value="ENSSSUP00005020607.1"/>
    <property type="gene ID" value="ENSSSUG00005013366.1"/>
</dbReference>
<reference evidence="6 7" key="1">
    <citation type="submission" date="2019-05" db="EMBL/GenBank/DDBJ databases">
        <title>A Chromosome-scale Meerkat (S. suricatta) Genome Assembly.</title>
        <authorList>
            <person name="Dudchenko O."/>
            <person name="Lieberman Aiden E."/>
            <person name="Tung J."/>
            <person name="Barreiro L.B."/>
            <person name="Clutton-Brock T.H."/>
        </authorList>
    </citation>
    <scope>NUCLEOTIDE SEQUENCE [LARGE SCALE GENOMIC DNA]</scope>
</reference>
<organism evidence="6 7">
    <name type="scientific">Suricata suricatta</name>
    <name type="common">Meerkat</name>
    <dbReference type="NCBI Taxonomy" id="37032"/>
    <lineage>
        <taxon>Eukaryota</taxon>
        <taxon>Metazoa</taxon>
        <taxon>Chordata</taxon>
        <taxon>Craniata</taxon>
        <taxon>Vertebrata</taxon>
        <taxon>Euteleostomi</taxon>
        <taxon>Mammalia</taxon>
        <taxon>Eutheria</taxon>
        <taxon>Laurasiatheria</taxon>
        <taxon>Carnivora</taxon>
        <taxon>Feliformia</taxon>
        <taxon>Herpestidae</taxon>
        <taxon>Suricata</taxon>
    </lineage>
</organism>
<feature type="region of interest" description="Disordered" evidence="4">
    <location>
        <begin position="305"/>
        <end position="331"/>
    </location>
</feature>
<evidence type="ECO:0000256" key="4">
    <source>
        <dbReference type="SAM" id="MobiDB-lite"/>
    </source>
</evidence>
<dbReference type="GeneID" id="115275289"/>